<feature type="domain" description="RNA polymerase sigma-70 region 2" evidence="6">
    <location>
        <begin position="36"/>
        <end position="102"/>
    </location>
</feature>
<evidence type="ECO:0000256" key="1">
    <source>
        <dbReference type="ARBA" id="ARBA00010641"/>
    </source>
</evidence>
<dbReference type="RefSeq" id="WP_335734287.1">
    <property type="nucleotide sequence ID" value="NZ_JALAAR010000001.1"/>
</dbReference>
<proteinExistence type="inferred from homology"/>
<dbReference type="Gene3D" id="1.10.1740.10">
    <property type="match status" value="1"/>
</dbReference>
<evidence type="ECO:0000313" key="8">
    <source>
        <dbReference type="EMBL" id="MEH8015867.1"/>
    </source>
</evidence>
<keyword evidence="4" id="KW-0238">DNA-binding</keyword>
<dbReference type="SUPFAM" id="SSF88946">
    <property type="entry name" value="Sigma2 domain of RNA polymerase sigma factors"/>
    <property type="match status" value="1"/>
</dbReference>
<dbReference type="Pfam" id="PF04542">
    <property type="entry name" value="Sigma70_r2"/>
    <property type="match status" value="1"/>
</dbReference>
<name>A0ABU8C1V0_9GAMM</name>
<dbReference type="InterPro" id="IPR007627">
    <property type="entry name" value="RNA_pol_sigma70_r2"/>
</dbReference>
<dbReference type="SUPFAM" id="SSF88659">
    <property type="entry name" value="Sigma3 and sigma4 domains of RNA polymerase sigma factors"/>
    <property type="match status" value="1"/>
</dbReference>
<dbReference type="PANTHER" id="PTHR43133:SF8">
    <property type="entry name" value="RNA POLYMERASE SIGMA FACTOR HI_1459-RELATED"/>
    <property type="match status" value="1"/>
</dbReference>
<keyword evidence="9" id="KW-1185">Reference proteome</keyword>
<dbReference type="NCBIfam" id="TIGR02937">
    <property type="entry name" value="sigma70-ECF"/>
    <property type="match status" value="1"/>
</dbReference>
<dbReference type="PANTHER" id="PTHR43133">
    <property type="entry name" value="RNA POLYMERASE ECF-TYPE SIGMA FACTO"/>
    <property type="match status" value="1"/>
</dbReference>
<feature type="domain" description="RNA polymerase sigma factor 70 region 4 type 2" evidence="7">
    <location>
        <begin position="130"/>
        <end position="181"/>
    </location>
</feature>
<comment type="caution">
    <text evidence="8">The sequence shown here is derived from an EMBL/GenBank/DDBJ whole genome shotgun (WGS) entry which is preliminary data.</text>
</comment>
<keyword evidence="3" id="KW-0731">Sigma factor</keyword>
<protein>
    <submittedName>
        <fullName evidence="8">Sigma-70 family RNA polymerase sigma factor</fullName>
    </submittedName>
</protein>
<dbReference type="Proteomes" id="UP001375382">
    <property type="component" value="Unassembled WGS sequence"/>
</dbReference>
<gene>
    <name evidence="8" type="ORF">MN202_01360</name>
</gene>
<dbReference type="InterPro" id="IPR013249">
    <property type="entry name" value="RNA_pol_sigma70_r4_t2"/>
</dbReference>
<evidence type="ECO:0000259" key="7">
    <source>
        <dbReference type="Pfam" id="PF08281"/>
    </source>
</evidence>
<evidence type="ECO:0000313" key="9">
    <source>
        <dbReference type="Proteomes" id="UP001375382"/>
    </source>
</evidence>
<dbReference type="Gene3D" id="1.10.10.10">
    <property type="entry name" value="Winged helix-like DNA-binding domain superfamily/Winged helix DNA-binding domain"/>
    <property type="match status" value="1"/>
</dbReference>
<accession>A0ABU8C1V0</accession>
<dbReference type="InterPro" id="IPR039425">
    <property type="entry name" value="RNA_pol_sigma-70-like"/>
</dbReference>
<evidence type="ECO:0000256" key="2">
    <source>
        <dbReference type="ARBA" id="ARBA00023015"/>
    </source>
</evidence>
<dbReference type="InterPro" id="IPR013324">
    <property type="entry name" value="RNA_pol_sigma_r3/r4-like"/>
</dbReference>
<evidence type="ECO:0000256" key="3">
    <source>
        <dbReference type="ARBA" id="ARBA00023082"/>
    </source>
</evidence>
<keyword evidence="2" id="KW-0805">Transcription regulation</keyword>
<dbReference type="Pfam" id="PF08281">
    <property type="entry name" value="Sigma70_r4_2"/>
    <property type="match status" value="1"/>
</dbReference>
<evidence type="ECO:0000256" key="5">
    <source>
        <dbReference type="ARBA" id="ARBA00023163"/>
    </source>
</evidence>
<evidence type="ECO:0000259" key="6">
    <source>
        <dbReference type="Pfam" id="PF04542"/>
    </source>
</evidence>
<reference evidence="8 9" key="1">
    <citation type="journal article" date="2023" name="Ecotoxicol. Environ. Saf.">
        <title>Mercury remediation potential of mercury-resistant strain Rheinheimera metallidurans sp. nov. isolated from a municipal waste dumping site.</title>
        <authorList>
            <person name="Yadav V."/>
            <person name="Manjhi A."/>
            <person name="Vadakedath N."/>
        </authorList>
    </citation>
    <scope>NUCLEOTIDE SEQUENCE [LARGE SCALE GENOMIC DNA]</scope>
    <source>
        <strain evidence="8 9">E-49</strain>
    </source>
</reference>
<dbReference type="EMBL" id="JALAAR010000001">
    <property type="protein sequence ID" value="MEH8015867.1"/>
    <property type="molecule type" value="Genomic_DNA"/>
</dbReference>
<organism evidence="8 9">
    <name type="scientific">Rheinheimera muenzenbergensis</name>
    <dbReference type="NCBI Taxonomy" id="1193628"/>
    <lineage>
        <taxon>Bacteria</taxon>
        <taxon>Pseudomonadati</taxon>
        <taxon>Pseudomonadota</taxon>
        <taxon>Gammaproteobacteria</taxon>
        <taxon>Chromatiales</taxon>
        <taxon>Chromatiaceae</taxon>
        <taxon>Rheinheimera</taxon>
    </lineage>
</organism>
<evidence type="ECO:0000256" key="4">
    <source>
        <dbReference type="ARBA" id="ARBA00023125"/>
    </source>
</evidence>
<keyword evidence="5" id="KW-0804">Transcription</keyword>
<comment type="similarity">
    <text evidence="1">Belongs to the sigma-70 factor family. ECF subfamily.</text>
</comment>
<dbReference type="InterPro" id="IPR013325">
    <property type="entry name" value="RNA_pol_sigma_r2"/>
</dbReference>
<dbReference type="InterPro" id="IPR036388">
    <property type="entry name" value="WH-like_DNA-bd_sf"/>
</dbReference>
<sequence length="191" mass="22027">MALSFFWQGSIAPDLSAEQLYSRYVHHADVSALEQLVSLYGDALYHFLQRQSDRALAEDISQQCWLKLVDHKAVFAGQSSFKTWLFSMARHCLIDELRRLKRWQSEQMADDIALQQSCLAEQLQQCRQNQQFATLISALPFAQREALMLQLEGFSLTEISQITAQPPETVKSRLRYARQFMQQHNAVSGQE</sequence>
<dbReference type="InterPro" id="IPR014284">
    <property type="entry name" value="RNA_pol_sigma-70_dom"/>
</dbReference>